<dbReference type="PANTHER" id="PTHR22930:SF280">
    <property type="entry name" value="OS11G0202600 PROTEIN"/>
    <property type="match status" value="1"/>
</dbReference>
<dbReference type="EMBL" id="JAZDWU010000001">
    <property type="protein sequence ID" value="KAL0017599.1"/>
    <property type="molecule type" value="Genomic_DNA"/>
</dbReference>
<feature type="domain" description="DDE Tnp4" evidence="8">
    <location>
        <begin position="156"/>
        <end position="328"/>
    </location>
</feature>
<keyword evidence="4" id="KW-0540">Nuclease</keyword>
<reference evidence="10 11" key="1">
    <citation type="submission" date="2024-01" db="EMBL/GenBank/DDBJ databases">
        <title>A telomere-to-telomere, gap-free genome of sweet tea (Lithocarpus litseifolius).</title>
        <authorList>
            <person name="Zhou J."/>
        </authorList>
    </citation>
    <scope>NUCLEOTIDE SEQUENCE [LARGE SCALE GENOMIC DNA]</scope>
    <source>
        <strain evidence="10">Zhou-2022a</strain>
        <tissue evidence="10">Leaf</tissue>
    </source>
</reference>
<dbReference type="PANTHER" id="PTHR22930">
    <property type="match status" value="1"/>
</dbReference>
<accession>A0AAW2E5G9</accession>
<dbReference type="GO" id="GO:0016787">
    <property type="term" value="F:hydrolase activity"/>
    <property type="evidence" value="ECO:0007669"/>
    <property type="project" value="UniProtKB-KW"/>
</dbReference>
<comment type="subcellular location">
    <subcellularLocation>
        <location evidence="2">Nucleus</location>
    </subcellularLocation>
</comment>
<dbReference type="GO" id="GO:0005634">
    <property type="term" value="C:nucleus"/>
    <property type="evidence" value="ECO:0007669"/>
    <property type="project" value="UniProtKB-SubCell"/>
</dbReference>
<keyword evidence="11" id="KW-1185">Reference proteome</keyword>
<gene>
    <name evidence="10" type="ORF">SO802_004668</name>
</gene>
<keyword evidence="6" id="KW-0378">Hydrolase</keyword>
<protein>
    <recommendedName>
        <fullName evidence="12">DDE Tnp4 domain-containing protein</fullName>
    </recommendedName>
</protein>
<dbReference type="Pfam" id="PF26138">
    <property type="entry name" value="DUF8040"/>
    <property type="match status" value="1"/>
</dbReference>
<evidence type="ECO:0000259" key="8">
    <source>
        <dbReference type="Pfam" id="PF13359"/>
    </source>
</evidence>
<dbReference type="GO" id="GO:0004518">
    <property type="term" value="F:nuclease activity"/>
    <property type="evidence" value="ECO:0007669"/>
    <property type="project" value="UniProtKB-KW"/>
</dbReference>
<evidence type="ECO:0000256" key="7">
    <source>
        <dbReference type="ARBA" id="ARBA00023242"/>
    </source>
</evidence>
<keyword evidence="7" id="KW-0539">Nucleus</keyword>
<evidence type="ECO:0000256" key="2">
    <source>
        <dbReference type="ARBA" id="ARBA00004123"/>
    </source>
</evidence>
<keyword evidence="5" id="KW-0479">Metal-binding</keyword>
<dbReference type="InterPro" id="IPR058353">
    <property type="entry name" value="DUF8040"/>
</dbReference>
<organism evidence="10 11">
    <name type="scientific">Lithocarpus litseifolius</name>
    <dbReference type="NCBI Taxonomy" id="425828"/>
    <lineage>
        <taxon>Eukaryota</taxon>
        <taxon>Viridiplantae</taxon>
        <taxon>Streptophyta</taxon>
        <taxon>Embryophyta</taxon>
        <taxon>Tracheophyta</taxon>
        <taxon>Spermatophyta</taxon>
        <taxon>Magnoliopsida</taxon>
        <taxon>eudicotyledons</taxon>
        <taxon>Gunneridae</taxon>
        <taxon>Pentapetalae</taxon>
        <taxon>rosids</taxon>
        <taxon>fabids</taxon>
        <taxon>Fagales</taxon>
        <taxon>Fagaceae</taxon>
        <taxon>Lithocarpus</taxon>
    </lineage>
</organism>
<dbReference type="GO" id="GO:0046872">
    <property type="term" value="F:metal ion binding"/>
    <property type="evidence" value="ECO:0007669"/>
    <property type="project" value="UniProtKB-KW"/>
</dbReference>
<sequence>MADADSDQDSIMADSDSDEYNSDVELEIARAYVQFCIEYVQKYYMKRPMCTSILSGNSYVHEVLEGNPQLLEDTGIVSVEEAVGVLLFIVGHNADFRVTANRFQHSLKTIQRRFWRAVHALGCLIIRPDVDAAELPHSLQRNEKYYPWFEKCVGAIDGTHISAFAPSGRTTAFRDRRSDITQNVMCACNFDMRFTYVHSRWERSANDSRVMRDALRHAEYEFPWPPRGKTFFNSVFQLIVLSLDSGYAGNAFLPPHKSTRYHAQKFRGANRQPTTPQELFNYRHSSLRMVIERCFGVLKARFPILTAMHSFSISRQRLIVTAYCALHNFICMYNRADEMFHVWEGSFVRNNNAGIAGAAHLGSGGTEEAFNAWAQRAMSEYRNAITAAMWADYTANT</sequence>
<name>A0AAW2E5G9_9ROSI</name>
<evidence type="ECO:0000256" key="6">
    <source>
        <dbReference type="ARBA" id="ARBA00022801"/>
    </source>
</evidence>
<evidence type="ECO:0000256" key="4">
    <source>
        <dbReference type="ARBA" id="ARBA00022722"/>
    </source>
</evidence>
<evidence type="ECO:0000259" key="9">
    <source>
        <dbReference type="Pfam" id="PF26138"/>
    </source>
</evidence>
<dbReference type="Proteomes" id="UP001459277">
    <property type="component" value="Unassembled WGS sequence"/>
</dbReference>
<evidence type="ECO:0000256" key="3">
    <source>
        <dbReference type="ARBA" id="ARBA00006958"/>
    </source>
</evidence>
<dbReference type="AlphaFoldDB" id="A0AAW2E5G9"/>
<comment type="caution">
    <text evidence="10">The sequence shown here is derived from an EMBL/GenBank/DDBJ whole genome shotgun (WGS) entry which is preliminary data.</text>
</comment>
<evidence type="ECO:0000313" key="11">
    <source>
        <dbReference type="Proteomes" id="UP001459277"/>
    </source>
</evidence>
<evidence type="ECO:0000256" key="1">
    <source>
        <dbReference type="ARBA" id="ARBA00001968"/>
    </source>
</evidence>
<comment type="cofactor">
    <cofactor evidence="1">
        <name>a divalent metal cation</name>
        <dbReference type="ChEBI" id="CHEBI:60240"/>
    </cofactor>
</comment>
<dbReference type="Pfam" id="PF13359">
    <property type="entry name" value="DDE_Tnp_4"/>
    <property type="match status" value="1"/>
</dbReference>
<proteinExistence type="inferred from homology"/>
<dbReference type="InterPro" id="IPR027806">
    <property type="entry name" value="HARBI1_dom"/>
</dbReference>
<evidence type="ECO:0000313" key="10">
    <source>
        <dbReference type="EMBL" id="KAL0017599.1"/>
    </source>
</evidence>
<dbReference type="InterPro" id="IPR045249">
    <property type="entry name" value="HARBI1-like"/>
</dbReference>
<comment type="similarity">
    <text evidence="3">Belongs to the HARBI1 family.</text>
</comment>
<evidence type="ECO:0000256" key="5">
    <source>
        <dbReference type="ARBA" id="ARBA00022723"/>
    </source>
</evidence>
<evidence type="ECO:0008006" key="12">
    <source>
        <dbReference type="Google" id="ProtNLM"/>
    </source>
</evidence>
<feature type="domain" description="DUF8040" evidence="9">
    <location>
        <begin position="69"/>
        <end position="120"/>
    </location>
</feature>